<dbReference type="PANTHER" id="PTHR23028:SF53">
    <property type="entry name" value="ACYL_TRANSF_3 DOMAIN-CONTAINING PROTEIN"/>
    <property type="match status" value="1"/>
</dbReference>
<gene>
    <name evidence="4" type="ORF">FDP25_04055</name>
</gene>
<reference evidence="4 5" key="1">
    <citation type="submission" date="2019-05" db="EMBL/GenBank/DDBJ databases">
        <title>Roseovarius bejariae sp. nov., a moderately halophylic bacterium isolated from a saline soil in Rambla Salada (Murcia).</title>
        <authorList>
            <person name="Castro D.J."/>
            <person name="Gomez-Altuve A."/>
            <person name="Reina J.C."/>
            <person name="Rodriguez M."/>
            <person name="Sampedro I."/>
            <person name="Llamas I."/>
            <person name="Martinez-Checa F."/>
        </authorList>
    </citation>
    <scope>NUCLEOTIDE SEQUENCE [LARGE SCALE GENOMIC DNA]</scope>
    <source>
        <strain evidence="4 5">A21</strain>
    </source>
</reference>
<feature type="transmembrane region" description="Helical" evidence="1">
    <location>
        <begin position="7"/>
        <end position="25"/>
    </location>
</feature>
<accession>A0A844CV92</accession>
<feature type="transmembrane region" description="Helical" evidence="1">
    <location>
        <begin position="165"/>
        <end position="184"/>
    </location>
</feature>
<dbReference type="InterPro" id="IPR002656">
    <property type="entry name" value="Acyl_transf_3_dom"/>
</dbReference>
<dbReference type="RefSeq" id="WP_154149183.1">
    <property type="nucleotide sequence ID" value="NZ_SZWE01000001.1"/>
</dbReference>
<feature type="transmembrane region" description="Helical" evidence="1">
    <location>
        <begin position="220"/>
        <end position="237"/>
    </location>
</feature>
<evidence type="ECO:0000259" key="2">
    <source>
        <dbReference type="Pfam" id="PF01757"/>
    </source>
</evidence>
<feature type="transmembrane region" description="Helical" evidence="1">
    <location>
        <begin position="269"/>
        <end position="288"/>
    </location>
</feature>
<protein>
    <submittedName>
        <fullName evidence="4">Acyltransferase</fullName>
    </submittedName>
</protein>
<comment type="caution">
    <text evidence="4">The sequence shown here is derived from an EMBL/GenBank/DDBJ whole genome shotgun (WGS) entry which is preliminary data.</text>
</comment>
<feature type="transmembrane region" description="Helical" evidence="1">
    <location>
        <begin position="72"/>
        <end position="91"/>
    </location>
</feature>
<proteinExistence type="predicted"/>
<organism evidence="4 5">
    <name type="scientific">Roseovarius bejariae</name>
    <dbReference type="NCBI Taxonomy" id="2576383"/>
    <lineage>
        <taxon>Bacteria</taxon>
        <taxon>Pseudomonadati</taxon>
        <taxon>Pseudomonadota</taxon>
        <taxon>Alphaproteobacteria</taxon>
        <taxon>Rhodobacterales</taxon>
        <taxon>Roseobacteraceae</taxon>
        <taxon>Roseovarius</taxon>
    </lineage>
</organism>
<feature type="transmembrane region" description="Helical" evidence="1">
    <location>
        <begin position="308"/>
        <end position="327"/>
    </location>
</feature>
<dbReference type="Pfam" id="PF01757">
    <property type="entry name" value="Acyl_transf_3"/>
    <property type="match status" value="1"/>
</dbReference>
<evidence type="ECO:0000259" key="3">
    <source>
        <dbReference type="Pfam" id="PF19040"/>
    </source>
</evidence>
<dbReference type="GO" id="GO:0016747">
    <property type="term" value="F:acyltransferase activity, transferring groups other than amino-acyl groups"/>
    <property type="evidence" value="ECO:0007669"/>
    <property type="project" value="InterPro"/>
</dbReference>
<keyword evidence="4" id="KW-0012">Acyltransferase</keyword>
<keyword evidence="1" id="KW-1133">Transmembrane helix</keyword>
<feature type="transmembrane region" description="Helical" evidence="1">
    <location>
        <begin position="243"/>
        <end position="262"/>
    </location>
</feature>
<name>A0A844CV92_9RHOB</name>
<dbReference type="EMBL" id="SZWE01000001">
    <property type="protein sequence ID" value="MRU14600.1"/>
    <property type="molecule type" value="Genomic_DNA"/>
</dbReference>
<dbReference type="InterPro" id="IPR050879">
    <property type="entry name" value="Acyltransferase_3"/>
</dbReference>
<keyword evidence="1" id="KW-0812">Transmembrane</keyword>
<keyword evidence="1" id="KW-0472">Membrane</keyword>
<dbReference type="GO" id="GO:0009103">
    <property type="term" value="P:lipopolysaccharide biosynthetic process"/>
    <property type="evidence" value="ECO:0007669"/>
    <property type="project" value="TreeGrafter"/>
</dbReference>
<feature type="transmembrane region" description="Helical" evidence="1">
    <location>
        <begin position="31"/>
        <end position="51"/>
    </location>
</feature>
<keyword evidence="4" id="KW-0808">Transferase</keyword>
<evidence type="ECO:0000313" key="5">
    <source>
        <dbReference type="Proteomes" id="UP000564704"/>
    </source>
</evidence>
<dbReference type="AlphaFoldDB" id="A0A844CV92"/>
<evidence type="ECO:0000256" key="1">
    <source>
        <dbReference type="SAM" id="Phobius"/>
    </source>
</evidence>
<feature type="domain" description="Acyltransferase 3" evidence="2">
    <location>
        <begin position="6"/>
        <end position="326"/>
    </location>
</feature>
<feature type="transmembrane region" description="Helical" evidence="1">
    <location>
        <begin position="196"/>
        <end position="213"/>
    </location>
</feature>
<feature type="transmembrane region" description="Helical" evidence="1">
    <location>
        <begin position="342"/>
        <end position="364"/>
    </location>
</feature>
<dbReference type="OrthoDB" id="9796461at2"/>
<dbReference type="InterPro" id="IPR043968">
    <property type="entry name" value="SGNH"/>
</dbReference>
<dbReference type="Pfam" id="PF19040">
    <property type="entry name" value="SGNH"/>
    <property type="match status" value="1"/>
</dbReference>
<evidence type="ECO:0000313" key="4">
    <source>
        <dbReference type="EMBL" id="MRU14600.1"/>
    </source>
</evidence>
<feature type="transmembrane region" description="Helical" evidence="1">
    <location>
        <begin position="142"/>
        <end position="158"/>
    </location>
</feature>
<sequence length="663" mass="73255">MKYRREVDGLRAIAVVPVILFHAGFTAFGGGYIGVDVFFVISGYLITTILITDREAGRYSLWRFYERRARRILPALFVVLACTIPFAWLWIPPVALEDYARSLAFSVMFISNLHFIEHSGYFDVQSELRPLLHTWSLAVEEQYYIVFPAFLWALGRFVRARHIAAFIAVAAGSLALAVWGASQFPAENFFFTPSRLWELLAGSICAALLLNRAQMRHEGLAALGLVLILGSVLWLRPGDPSPSLYTTAPVLGAMFVILFASGDTMTGRLLSAPPLVAIGLISYSLYLWHQPVFALSRIRGWEEALPGMIWLLIALSMVLATITWALIERPFRTRVWLRERKAVFGASLGGSVMLGAIGFSLVAWEGVPQRLEGKDQQAFHKLITADRAVNLSGMCADGPRPVSDKLCRAYGPETAASTIAVLGDSHAAAILPAFEQITEGRSLRVMQGIHPACPPLLGVYLVKGGAASRKCHDLVKGFAADTVAQGVDTVFIAARWSLYVKGDLTRKSDPFLLSIDPAMPRMSDADYFASFKAGLINTITYFEEAGLRVVLMDQVPQQVRLPETVIAQAILRGLSKDDIQVEITNSFITIEKHEALVRVSRDILMEVARALGAEVMSVNAFFERDGRYAWMIDDKLLYFDADHISPAAARALSPRLEKVLQVD</sequence>
<dbReference type="PANTHER" id="PTHR23028">
    <property type="entry name" value="ACETYLTRANSFERASE"/>
    <property type="match status" value="1"/>
</dbReference>
<dbReference type="GO" id="GO:0016020">
    <property type="term" value="C:membrane"/>
    <property type="evidence" value="ECO:0007669"/>
    <property type="project" value="TreeGrafter"/>
</dbReference>
<dbReference type="Proteomes" id="UP000564704">
    <property type="component" value="Unassembled WGS sequence"/>
</dbReference>
<keyword evidence="5" id="KW-1185">Reference proteome</keyword>
<feature type="domain" description="SGNH" evidence="3">
    <location>
        <begin position="403"/>
        <end position="657"/>
    </location>
</feature>